<evidence type="ECO:0000313" key="2">
    <source>
        <dbReference type="EMBL" id="RUT08348.1"/>
    </source>
</evidence>
<dbReference type="GO" id="GO:0046394">
    <property type="term" value="P:carboxylic acid biosynthetic process"/>
    <property type="evidence" value="ECO:0007669"/>
    <property type="project" value="UniProtKB-ARBA"/>
</dbReference>
<comment type="similarity">
    <text evidence="1">Belongs to the class-IV pyridoxal-phosphate-dependent aminotransferase family.</text>
</comment>
<comment type="caution">
    <text evidence="2">The sequence shown here is derived from an EMBL/GenBank/DDBJ whole genome shotgun (WGS) entry which is preliminary data.</text>
</comment>
<evidence type="ECO:0000256" key="1">
    <source>
        <dbReference type="ARBA" id="ARBA00009320"/>
    </source>
</evidence>
<dbReference type="Gene3D" id="3.20.10.10">
    <property type="entry name" value="D-amino Acid Aminotransferase, subunit A, domain 2"/>
    <property type="match status" value="1"/>
</dbReference>
<organism evidence="2 3">
    <name type="scientific">Dulcicalothrix desertica PCC 7102</name>
    <dbReference type="NCBI Taxonomy" id="232991"/>
    <lineage>
        <taxon>Bacteria</taxon>
        <taxon>Bacillati</taxon>
        <taxon>Cyanobacteriota</taxon>
        <taxon>Cyanophyceae</taxon>
        <taxon>Nostocales</taxon>
        <taxon>Calotrichaceae</taxon>
        <taxon>Dulcicalothrix</taxon>
    </lineage>
</organism>
<accession>A0A3S1BAW0</accession>
<dbReference type="EMBL" id="RSCL01000003">
    <property type="protein sequence ID" value="RUT08348.1"/>
    <property type="molecule type" value="Genomic_DNA"/>
</dbReference>
<dbReference type="Proteomes" id="UP000271624">
    <property type="component" value="Unassembled WGS sequence"/>
</dbReference>
<keyword evidence="3" id="KW-1185">Reference proteome</keyword>
<dbReference type="Gene3D" id="3.30.470.10">
    <property type="match status" value="1"/>
</dbReference>
<evidence type="ECO:0008006" key="4">
    <source>
        <dbReference type="Google" id="ProtNLM"/>
    </source>
</evidence>
<dbReference type="SUPFAM" id="SSF56752">
    <property type="entry name" value="D-aminoacid aminotransferase-like PLP-dependent enzymes"/>
    <property type="match status" value="1"/>
</dbReference>
<reference evidence="2" key="1">
    <citation type="submission" date="2018-12" db="EMBL/GenBank/DDBJ databases">
        <authorList>
            <person name="Will S."/>
            <person name="Neumann-Schaal M."/>
            <person name="Henke P."/>
        </authorList>
    </citation>
    <scope>NUCLEOTIDE SEQUENCE</scope>
    <source>
        <strain evidence="2">PCC 7102</strain>
    </source>
</reference>
<reference evidence="2" key="2">
    <citation type="journal article" date="2019" name="Genome Biol. Evol.">
        <title>Day and night: Metabolic profiles and evolutionary relationships of six axenic non-marine cyanobacteria.</title>
        <authorList>
            <person name="Will S.E."/>
            <person name="Henke P."/>
            <person name="Boedeker C."/>
            <person name="Huang S."/>
            <person name="Brinkmann H."/>
            <person name="Rohde M."/>
            <person name="Jarek M."/>
            <person name="Friedl T."/>
            <person name="Seufert S."/>
            <person name="Schumacher M."/>
            <person name="Overmann J."/>
            <person name="Neumann-Schaal M."/>
            <person name="Petersen J."/>
        </authorList>
    </citation>
    <scope>NUCLEOTIDE SEQUENCE [LARGE SCALE GENOMIC DNA]</scope>
    <source>
        <strain evidence="2">PCC 7102</strain>
    </source>
</reference>
<dbReference type="Pfam" id="PF01063">
    <property type="entry name" value="Aminotran_4"/>
    <property type="match status" value="1"/>
</dbReference>
<dbReference type="GO" id="GO:0003824">
    <property type="term" value="F:catalytic activity"/>
    <property type="evidence" value="ECO:0007669"/>
    <property type="project" value="InterPro"/>
</dbReference>
<proteinExistence type="inferred from homology"/>
<gene>
    <name evidence="2" type="ORF">DSM106972_015160</name>
</gene>
<dbReference type="InterPro" id="IPR043132">
    <property type="entry name" value="BCAT-like_C"/>
</dbReference>
<evidence type="ECO:0000313" key="3">
    <source>
        <dbReference type="Proteomes" id="UP000271624"/>
    </source>
</evidence>
<dbReference type="AlphaFoldDB" id="A0A3S1BAW0"/>
<dbReference type="InterPro" id="IPR036038">
    <property type="entry name" value="Aminotransferase-like"/>
</dbReference>
<name>A0A3S1BAW0_9CYAN</name>
<dbReference type="GO" id="GO:0005829">
    <property type="term" value="C:cytosol"/>
    <property type="evidence" value="ECO:0007669"/>
    <property type="project" value="TreeGrafter"/>
</dbReference>
<dbReference type="InterPro" id="IPR001544">
    <property type="entry name" value="Aminotrans_IV"/>
</dbReference>
<dbReference type="InterPro" id="IPR043131">
    <property type="entry name" value="BCAT-like_N"/>
</dbReference>
<dbReference type="PANTHER" id="PTHR42743">
    <property type="entry name" value="AMINO-ACID AMINOTRANSFERASE"/>
    <property type="match status" value="1"/>
</dbReference>
<dbReference type="PANTHER" id="PTHR42743:SF11">
    <property type="entry name" value="AMINODEOXYCHORISMATE LYASE"/>
    <property type="match status" value="1"/>
</dbReference>
<dbReference type="InterPro" id="IPR050571">
    <property type="entry name" value="Class-IV_PLP-Dep_Aminotrnsfr"/>
</dbReference>
<sequence>MKEIKHQWKNTHSKFLHTEVKPIFWYNNKLINSQTIELDINNPGLLYGATIFTTLRVYDSLDNPLTQWQAHLARIKTSLNHFSWQQPNWDSIRNGAVLMKQHFPVLRVTVFPDGKEWITGRMLASDLKELQKHGITASVVQDYYRSLPGHKTGNYLAPILAKTDAAQNHNSQEAIFIDEKGNWLETTTGNLWGWKDNCWWTPPLSTGILPGIAREYIRTNLIQQNQVVREDVWNIKLVKSFETLAYSNCIVEIIPIHTVVTDTGTLTYGAQHPSLIKLQALFQKD</sequence>
<protein>
    <recommendedName>
        <fullName evidence="4">4-amino-4-deoxychorismate lyase</fullName>
    </recommendedName>
</protein>